<dbReference type="AlphaFoldDB" id="A0ABD7MWS2"/>
<sequence length="185" mass="20574">MHTCNEHEINIQLIEGRISSIESMISRFPQFPVSERTRNELGLLQVSLKEEKAYLFITNYCNSGGISAEDFYERFVCLLDDEAPSGFAVVSKDLLSLKSHIKLYAKSESEWHMGDAIDVLERTKVELLAEYVEGAEFGAMGATRVQIWTEESGGLLEYRSSNGGCSCRLIPGVNNVARELAGATQ</sequence>
<organism evidence="1 2">
    <name type="scientific">Klebsiella quasipneumoniae</name>
    <dbReference type="NCBI Taxonomy" id="1463165"/>
    <lineage>
        <taxon>Bacteria</taxon>
        <taxon>Pseudomonadati</taxon>
        <taxon>Pseudomonadota</taxon>
        <taxon>Gammaproteobacteria</taxon>
        <taxon>Enterobacterales</taxon>
        <taxon>Enterobacteriaceae</taxon>
        <taxon>Klebsiella/Raoultella group</taxon>
        <taxon>Klebsiella</taxon>
        <taxon>Klebsiella pneumoniae complex</taxon>
    </lineage>
</organism>
<dbReference type="RefSeq" id="WP_114260473.1">
    <property type="nucleotide sequence ID" value="NZ_UFBM01000002.1"/>
</dbReference>
<proteinExistence type="predicted"/>
<evidence type="ECO:0000313" key="1">
    <source>
        <dbReference type="EMBL" id="SSF19995.1"/>
    </source>
</evidence>
<evidence type="ECO:0000313" key="2">
    <source>
        <dbReference type="Proteomes" id="UP000252079"/>
    </source>
</evidence>
<dbReference type="EMBL" id="UFBM01000002">
    <property type="protein sequence ID" value="SSF19995.1"/>
    <property type="molecule type" value="Genomic_DNA"/>
</dbReference>
<comment type="caution">
    <text evidence="1">The sequence shown here is derived from an EMBL/GenBank/DDBJ whole genome shotgun (WGS) entry which is preliminary data.</text>
</comment>
<dbReference type="Proteomes" id="UP000252079">
    <property type="component" value="Unassembled WGS sequence"/>
</dbReference>
<reference evidence="1 2" key="1">
    <citation type="submission" date="2018-07" db="EMBL/GenBank/DDBJ databases">
        <authorList>
            <consortium name="Pathogen Informatics"/>
        </authorList>
    </citation>
    <scope>NUCLEOTIDE SEQUENCE [LARGE SCALE GENOMIC DNA]</scope>
    <source>
        <strain evidence="1 2">4300STDY6636950</strain>
    </source>
</reference>
<name>A0ABD7MWS2_9ENTR</name>
<gene>
    <name evidence="1" type="ORF">SAMEA23995918_00265</name>
</gene>
<protein>
    <submittedName>
        <fullName evidence="1">Uncharacterized protein</fullName>
    </submittedName>
</protein>
<accession>A0ABD7MWS2</accession>